<dbReference type="STRING" id="1111738.GCA_000427905_01362"/>
<keyword evidence="1" id="KW-0732">Signal</keyword>
<evidence type="ECO:0000259" key="2">
    <source>
        <dbReference type="PROSITE" id="PS52006"/>
    </source>
</evidence>
<dbReference type="InterPro" id="IPR032477">
    <property type="entry name" value="Glyco_hydro_64"/>
</dbReference>
<evidence type="ECO:0000313" key="5">
    <source>
        <dbReference type="Proteomes" id="UP000249324"/>
    </source>
</evidence>
<dbReference type="Gene3D" id="3.30.920.50">
    <property type="entry name" value="Beta-1,3-glucanase, C-terminal domain"/>
    <property type="match status" value="1"/>
</dbReference>
<comment type="caution">
    <text evidence="4">The sequence shown here is derived from an EMBL/GenBank/DDBJ whole genome shotgun (WGS) entry which is preliminary data.</text>
</comment>
<feature type="domain" description="GH64" evidence="2">
    <location>
        <begin position="36"/>
        <end position="396"/>
    </location>
</feature>
<reference evidence="4" key="2">
    <citation type="submission" date="2018-05" db="EMBL/GenBank/DDBJ databases">
        <authorList>
            <person name="Lanie J.A."/>
            <person name="Ng W.-L."/>
            <person name="Kazmierczak K.M."/>
            <person name="Andrzejewski T.M."/>
            <person name="Davidsen T.M."/>
            <person name="Wayne K.J."/>
            <person name="Tettelin H."/>
            <person name="Glass J.I."/>
            <person name="Rusch D."/>
            <person name="Podicherti R."/>
            <person name="Tsui H.-C.T."/>
            <person name="Winkler M.E."/>
        </authorList>
    </citation>
    <scope>NUCLEOTIDE SEQUENCE</scope>
    <source>
        <strain evidence="4">ZC4RG45</strain>
    </source>
</reference>
<evidence type="ECO:0000256" key="1">
    <source>
        <dbReference type="SAM" id="SignalP"/>
    </source>
</evidence>
<reference evidence="3" key="1">
    <citation type="submission" date="2018-05" db="EMBL/GenBank/DDBJ databases">
        <authorList>
            <person name="Moura L."/>
            <person name="Setubal J.C."/>
        </authorList>
    </citation>
    <scope>NUCLEOTIDE SEQUENCE</scope>
    <source>
        <strain evidence="3">ZC4RG45</strain>
    </source>
</reference>
<reference evidence="3 5" key="3">
    <citation type="journal article" date="2021" name="BMC Genomics">
        <title>Genome-resolved metagenome and metatranscriptome analyses of thermophilic composting reveal key bacterial players and their metabolic interactions.</title>
        <authorList>
            <person name="Braga L.P.P."/>
            <person name="Pereira R.V."/>
            <person name="Martins L.F."/>
            <person name="Moura L.M.S."/>
            <person name="Sanchez F.B."/>
            <person name="Patane J.S.L."/>
            <person name="da Silva A.M."/>
            <person name="Setubal J.C."/>
        </authorList>
    </citation>
    <scope>NUCLEOTIDE SEQUENCE [LARGE SCALE GENOMIC DNA]</scope>
    <source>
        <strain evidence="3">ZC4RG45</strain>
    </source>
</reference>
<dbReference type="PANTHER" id="PTHR38165">
    <property type="match status" value="1"/>
</dbReference>
<feature type="signal peptide" evidence="1">
    <location>
        <begin position="1"/>
        <end position="34"/>
    </location>
</feature>
<reference evidence="3" key="4">
    <citation type="submission" date="2023-08" db="EMBL/GenBank/DDBJ databases">
        <authorList>
            <person name="Guima S.E.S."/>
            <person name="Martins L.F."/>
            <person name="Silva A.M."/>
            <person name="Setubal J.C."/>
        </authorList>
    </citation>
    <scope>NUCLEOTIDE SEQUENCE</scope>
    <source>
        <strain evidence="3">ZC4RG45</strain>
    </source>
</reference>
<dbReference type="Pfam" id="PF16483">
    <property type="entry name" value="Glyco_hydro_64"/>
    <property type="match status" value="1"/>
</dbReference>
<dbReference type="Gene3D" id="2.60.110.10">
    <property type="entry name" value="Thaumatin"/>
    <property type="match status" value="1"/>
</dbReference>
<dbReference type="Proteomes" id="UP000249324">
    <property type="component" value="Unassembled WGS sequence"/>
</dbReference>
<dbReference type="PANTHER" id="PTHR38165:SF1">
    <property type="entry name" value="GLUCANASE B"/>
    <property type="match status" value="1"/>
</dbReference>
<dbReference type="PROSITE" id="PS52006">
    <property type="entry name" value="GH64"/>
    <property type="match status" value="1"/>
</dbReference>
<dbReference type="GO" id="GO:0016787">
    <property type="term" value="F:hydrolase activity"/>
    <property type="evidence" value="ECO:0007669"/>
    <property type="project" value="UniProtKB-KW"/>
</dbReference>
<evidence type="ECO:0000313" key="4">
    <source>
        <dbReference type="EMBL" id="PZN01403.1"/>
    </source>
</evidence>
<feature type="chain" id="PRO_5039317625" evidence="1">
    <location>
        <begin position="35"/>
        <end position="398"/>
    </location>
</feature>
<organism evidence="4">
    <name type="scientific">Thermocrispum agreste</name>
    <dbReference type="NCBI Taxonomy" id="37925"/>
    <lineage>
        <taxon>Bacteria</taxon>
        <taxon>Bacillati</taxon>
        <taxon>Actinomycetota</taxon>
        <taxon>Actinomycetes</taxon>
        <taxon>Pseudonocardiales</taxon>
        <taxon>Pseudonocardiaceae</taxon>
        <taxon>Thermocrispum</taxon>
    </lineage>
</organism>
<proteinExistence type="predicted"/>
<dbReference type="EMBL" id="QGUI01000016">
    <property type="protein sequence ID" value="PZN01403.1"/>
    <property type="molecule type" value="Genomic_DNA"/>
</dbReference>
<accession>A0A2W4JQR2</accession>
<sequence length="398" mass="42622">MRVRTKVFGALAGVAAGIAATTVAVLPAASAQNAAPDKLPITVTNNSGRSEPVHLYVTGVRDGRLGYVNQAGDFSAWPPGSIPPSPAPDVSIPGPAAGQSTTLYVPKNISGRIYMSFGEKIRFFLTPDGLVQPAPWNPSDPNHDILFDFTEFTYNDAGLWLNSTQVDMFAVPHSVSVTGANGQTITRGELKPGGRTAVINGLRSTPGWENTVVTRGDGTMLRALAPGKAAEVGRLDPGYLQPYIDQAWNTYTGRELTVVPFGDRPDVRFTGRTYGSTMVFTDTSGAQVATFEKPTSSDVWGCHGRLHAPNDQVIGPIARTLCAALHRGTLHSIDVQPGGNPATDFYRVERTNHYSRLIHENMVDGRAYGFPFDDVMAQESLVHDGNPQSAAITLTPFS</sequence>
<protein>
    <submittedName>
        <fullName evidence="3">Beta-1,3-glucanase family protein</fullName>
    </submittedName>
    <submittedName>
        <fullName evidence="4">Sugar hydrolase</fullName>
    </submittedName>
</protein>
<gene>
    <name evidence="3" type="ORF">DIU77_006105</name>
    <name evidence="4" type="ORF">DIU77_00805</name>
</gene>
<dbReference type="InterPro" id="IPR037176">
    <property type="entry name" value="Osmotin/thaumatin-like_sf"/>
</dbReference>
<keyword evidence="4" id="KW-0378">Hydrolase</keyword>
<dbReference type="InterPro" id="IPR037398">
    <property type="entry name" value="Glyco_hydro_64_fam"/>
</dbReference>
<evidence type="ECO:0000313" key="3">
    <source>
        <dbReference type="EMBL" id="MFO7191799.1"/>
    </source>
</evidence>
<dbReference type="InterPro" id="IPR042517">
    <property type="entry name" value="Glyco_hydro_64_N_2"/>
</dbReference>
<dbReference type="AlphaFoldDB" id="A0A2W4JQR2"/>
<dbReference type="EMBL" id="QGUI02000050">
    <property type="protein sequence ID" value="MFO7191799.1"/>
    <property type="molecule type" value="Genomic_DNA"/>
</dbReference>
<name>A0A2W4JQR2_9PSEU</name>